<dbReference type="Proteomes" id="UP001160148">
    <property type="component" value="Unassembled WGS sequence"/>
</dbReference>
<proteinExistence type="predicted"/>
<accession>A0AAV0Y9F1</accession>
<dbReference type="EMBL" id="CARXXK010001417">
    <property type="protein sequence ID" value="CAI6376071.1"/>
    <property type="molecule type" value="Genomic_DNA"/>
</dbReference>
<gene>
    <name evidence="1" type="ORF">MEUPH1_LOCUS29488</name>
</gene>
<protein>
    <submittedName>
        <fullName evidence="1">Uncharacterized protein</fullName>
    </submittedName>
</protein>
<evidence type="ECO:0000313" key="2">
    <source>
        <dbReference type="Proteomes" id="UP001160148"/>
    </source>
</evidence>
<comment type="caution">
    <text evidence="1">The sequence shown here is derived from an EMBL/GenBank/DDBJ whole genome shotgun (WGS) entry which is preliminary data.</text>
</comment>
<reference evidence="1 2" key="1">
    <citation type="submission" date="2023-01" db="EMBL/GenBank/DDBJ databases">
        <authorList>
            <person name="Whitehead M."/>
        </authorList>
    </citation>
    <scope>NUCLEOTIDE SEQUENCE [LARGE SCALE GENOMIC DNA]</scope>
</reference>
<sequence>MILGRDWQRAVQATITIEPNGAVCITTPSSIQEFGCIKSKNAFVGCVVQTRYNNMPLITKTSEMKTKKVDQPFLNQEQTQKLESLLNLYEDIFSTPEAEIGEFPDIEMEISLTNDKPIKYKPYKATDPDRIFMRNQVDK</sequence>
<evidence type="ECO:0000313" key="1">
    <source>
        <dbReference type="EMBL" id="CAI6376071.1"/>
    </source>
</evidence>
<dbReference type="AlphaFoldDB" id="A0AAV0Y9F1"/>
<name>A0AAV0Y9F1_9HEMI</name>
<keyword evidence="2" id="KW-1185">Reference proteome</keyword>
<organism evidence="1 2">
    <name type="scientific">Macrosiphum euphorbiae</name>
    <name type="common">potato aphid</name>
    <dbReference type="NCBI Taxonomy" id="13131"/>
    <lineage>
        <taxon>Eukaryota</taxon>
        <taxon>Metazoa</taxon>
        <taxon>Ecdysozoa</taxon>
        <taxon>Arthropoda</taxon>
        <taxon>Hexapoda</taxon>
        <taxon>Insecta</taxon>
        <taxon>Pterygota</taxon>
        <taxon>Neoptera</taxon>
        <taxon>Paraneoptera</taxon>
        <taxon>Hemiptera</taxon>
        <taxon>Sternorrhyncha</taxon>
        <taxon>Aphidomorpha</taxon>
        <taxon>Aphidoidea</taxon>
        <taxon>Aphididae</taxon>
        <taxon>Macrosiphini</taxon>
        <taxon>Macrosiphum</taxon>
    </lineage>
</organism>